<name>A0ABY4CW32_9BACT</name>
<dbReference type="RefSeq" id="WP_243797885.1">
    <property type="nucleotide sequence ID" value="NZ_CP094669.1"/>
</dbReference>
<evidence type="ECO:0000256" key="1">
    <source>
        <dbReference type="SAM" id="SignalP"/>
    </source>
</evidence>
<protein>
    <submittedName>
        <fullName evidence="2">Uncharacterized protein</fullName>
    </submittedName>
</protein>
<proteinExistence type="predicted"/>
<organism evidence="2 3">
    <name type="scientific">Hymenobacter tibetensis</name>
    <dbReference type="NCBI Taxonomy" id="497967"/>
    <lineage>
        <taxon>Bacteria</taxon>
        <taxon>Pseudomonadati</taxon>
        <taxon>Bacteroidota</taxon>
        <taxon>Cytophagia</taxon>
        <taxon>Cytophagales</taxon>
        <taxon>Hymenobacteraceae</taxon>
        <taxon>Hymenobacter</taxon>
    </lineage>
</organism>
<gene>
    <name evidence="2" type="ORF">MTX78_20465</name>
</gene>
<evidence type="ECO:0000313" key="3">
    <source>
        <dbReference type="Proteomes" id="UP000831113"/>
    </source>
</evidence>
<sequence>MHYIRYVLFLVGLLPSLSASAQTPLNWPLKWELDRIDAADQYYRELLLGVPGIRPRYESLTGISWLMTATDSVHIQRIAQLIKQYGYPGRTLVGSPTNEVALLVIQHSSRIPQYLPLIKRMADQGEVSFATYARMLDRHLMQQGKMQLYGTQGCGYTVPSPTTGKPEQVSFIWPIEDATHVNERRKKAGFDSTVEENAQRLGIEYKPLTMAEVQRIEQAARGTQH</sequence>
<dbReference type="Proteomes" id="UP000831113">
    <property type="component" value="Chromosome"/>
</dbReference>
<keyword evidence="3" id="KW-1185">Reference proteome</keyword>
<keyword evidence="1" id="KW-0732">Signal</keyword>
<feature type="signal peptide" evidence="1">
    <location>
        <begin position="1"/>
        <end position="21"/>
    </location>
</feature>
<dbReference type="InterPro" id="IPR046732">
    <property type="entry name" value="DUF6624"/>
</dbReference>
<reference evidence="2 3" key="1">
    <citation type="submission" date="2022-03" db="EMBL/GenBank/DDBJ databases">
        <title>Hymenobactersp. isolated from the air.</title>
        <authorList>
            <person name="Won M."/>
            <person name="Kwon S.-W."/>
        </authorList>
    </citation>
    <scope>NUCLEOTIDE SEQUENCE [LARGE SCALE GENOMIC DNA]</scope>
    <source>
        <strain evidence="2 3">KACC 21982</strain>
    </source>
</reference>
<dbReference type="EMBL" id="CP094669">
    <property type="protein sequence ID" value="UOG74481.1"/>
    <property type="molecule type" value="Genomic_DNA"/>
</dbReference>
<dbReference type="Pfam" id="PF20329">
    <property type="entry name" value="DUF6624"/>
    <property type="match status" value="1"/>
</dbReference>
<feature type="chain" id="PRO_5046132241" evidence="1">
    <location>
        <begin position="22"/>
        <end position="225"/>
    </location>
</feature>
<accession>A0ABY4CW32</accession>
<evidence type="ECO:0000313" key="2">
    <source>
        <dbReference type="EMBL" id="UOG74481.1"/>
    </source>
</evidence>